<evidence type="ECO:0000256" key="2">
    <source>
        <dbReference type="ARBA" id="ARBA00004496"/>
    </source>
</evidence>
<dbReference type="AlphaFoldDB" id="A0AAV6QBF9"/>
<evidence type="ECO:0000256" key="10">
    <source>
        <dbReference type="ARBA" id="ARBA00023098"/>
    </source>
</evidence>
<dbReference type="Proteomes" id="UP000693946">
    <property type="component" value="Linkage Group LG6"/>
</dbReference>
<gene>
    <name evidence="14" type="ORF">JOB18_017840</name>
</gene>
<proteinExistence type="inferred from homology"/>
<comment type="subcellular location">
    <subcellularLocation>
        <location evidence="2">Cytoplasm</location>
    </subcellularLocation>
</comment>
<dbReference type="InterPro" id="IPR001024">
    <property type="entry name" value="PLAT/LH2_dom"/>
</dbReference>
<protein>
    <submittedName>
        <fullName evidence="14">Arachidonate 15-lipoxygenase B-like</fullName>
    </submittedName>
</protein>
<comment type="cofactor">
    <cofactor evidence="1">
        <name>Fe cation</name>
        <dbReference type="ChEBI" id="CHEBI:24875"/>
    </cofactor>
</comment>
<dbReference type="EMBL" id="JAGKHQ010000018">
    <property type="protein sequence ID" value="KAG7485763.1"/>
    <property type="molecule type" value="Genomic_DNA"/>
</dbReference>
<keyword evidence="5" id="KW-0963">Cytoplasm</keyword>
<comment type="pathway">
    <text evidence="3">Lipid metabolism.</text>
</comment>
<comment type="caution">
    <text evidence="14">The sequence shown here is derived from an EMBL/GenBank/DDBJ whole genome shotgun (WGS) entry which is preliminary data.</text>
</comment>
<dbReference type="GO" id="GO:0034440">
    <property type="term" value="P:lipid oxidation"/>
    <property type="evidence" value="ECO:0007669"/>
    <property type="project" value="InterPro"/>
</dbReference>
<evidence type="ECO:0000256" key="5">
    <source>
        <dbReference type="ARBA" id="ARBA00022490"/>
    </source>
</evidence>
<keyword evidence="8" id="KW-0560">Oxidoreductase</keyword>
<feature type="domain" description="PLAT" evidence="12">
    <location>
        <begin position="2"/>
        <end position="121"/>
    </location>
</feature>
<evidence type="ECO:0000256" key="4">
    <source>
        <dbReference type="ARBA" id="ARBA00009419"/>
    </source>
</evidence>
<dbReference type="PROSITE" id="PS51393">
    <property type="entry name" value="LIPOXYGENASE_3"/>
    <property type="match status" value="1"/>
</dbReference>
<evidence type="ECO:0000256" key="9">
    <source>
        <dbReference type="ARBA" id="ARBA00023004"/>
    </source>
</evidence>
<dbReference type="GO" id="GO:0016702">
    <property type="term" value="F:oxidoreductase activity, acting on single donors with incorporation of molecular oxygen, incorporation of two atoms of oxygen"/>
    <property type="evidence" value="ECO:0007669"/>
    <property type="project" value="InterPro"/>
</dbReference>
<evidence type="ECO:0000313" key="15">
    <source>
        <dbReference type="Proteomes" id="UP000693946"/>
    </source>
</evidence>
<name>A0AAV6QBF9_SOLSE</name>
<evidence type="ECO:0000259" key="12">
    <source>
        <dbReference type="PROSITE" id="PS50095"/>
    </source>
</evidence>
<dbReference type="InterPro" id="IPR000907">
    <property type="entry name" value="LipOase"/>
</dbReference>
<dbReference type="InterPro" id="IPR020833">
    <property type="entry name" value="LipOase_Fe_BS"/>
</dbReference>
<evidence type="ECO:0000259" key="13">
    <source>
        <dbReference type="PROSITE" id="PS51393"/>
    </source>
</evidence>
<dbReference type="Pfam" id="PF00305">
    <property type="entry name" value="Lipoxygenase"/>
    <property type="match status" value="1"/>
</dbReference>
<dbReference type="Pfam" id="PF01477">
    <property type="entry name" value="PLAT"/>
    <property type="match status" value="1"/>
</dbReference>
<dbReference type="PROSITE" id="PS00711">
    <property type="entry name" value="LIPOXYGENASE_1"/>
    <property type="match status" value="1"/>
</dbReference>
<comment type="caution">
    <text evidence="11">Lacks conserved residue(s) required for the propagation of feature annotation.</text>
</comment>
<evidence type="ECO:0000256" key="11">
    <source>
        <dbReference type="PROSITE-ProRule" id="PRU00152"/>
    </source>
</evidence>
<dbReference type="SMART" id="SM00308">
    <property type="entry name" value="LH2"/>
    <property type="match status" value="1"/>
</dbReference>
<evidence type="ECO:0000256" key="7">
    <source>
        <dbReference type="ARBA" id="ARBA00022964"/>
    </source>
</evidence>
<keyword evidence="6" id="KW-0479">Metal-binding</keyword>
<keyword evidence="9" id="KW-0408">Iron</keyword>
<feature type="domain" description="Lipoxygenase" evidence="13">
    <location>
        <begin position="120"/>
        <end position="673"/>
    </location>
</feature>
<reference evidence="14 15" key="1">
    <citation type="journal article" date="2021" name="Sci. Rep.">
        <title>Chromosome anchoring in Senegalese sole (Solea senegalensis) reveals sex-associated markers and genome rearrangements in flatfish.</title>
        <authorList>
            <person name="Guerrero-Cozar I."/>
            <person name="Gomez-Garrido J."/>
            <person name="Berbel C."/>
            <person name="Martinez-Blanch J.F."/>
            <person name="Alioto T."/>
            <person name="Claros M.G."/>
            <person name="Gagnaire P.A."/>
            <person name="Manchado M."/>
        </authorList>
    </citation>
    <scope>NUCLEOTIDE SEQUENCE [LARGE SCALE GENOMIC DNA]</scope>
    <source>
        <strain evidence="14">Sse05_10M</strain>
    </source>
</reference>
<dbReference type="PANTHER" id="PTHR11771">
    <property type="entry name" value="LIPOXYGENASE"/>
    <property type="match status" value="1"/>
</dbReference>
<comment type="similarity">
    <text evidence="4">Belongs to the lipoxygenase family.</text>
</comment>
<dbReference type="FunFam" id="1.20.245.10:FF:000001">
    <property type="entry name" value="Arachidonate 5-lipoxygenase a"/>
    <property type="match status" value="1"/>
</dbReference>
<evidence type="ECO:0000256" key="8">
    <source>
        <dbReference type="ARBA" id="ARBA00023002"/>
    </source>
</evidence>
<organism evidence="14 15">
    <name type="scientific">Solea senegalensis</name>
    <name type="common">Senegalese sole</name>
    <dbReference type="NCBI Taxonomy" id="28829"/>
    <lineage>
        <taxon>Eukaryota</taxon>
        <taxon>Metazoa</taxon>
        <taxon>Chordata</taxon>
        <taxon>Craniata</taxon>
        <taxon>Vertebrata</taxon>
        <taxon>Euteleostomi</taxon>
        <taxon>Actinopterygii</taxon>
        <taxon>Neopterygii</taxon>
        <taxon>Teleostei</taxon>
        <taxon>Neoteleostei</taxon>
        <taxon>Acanthomorphata</taxon>
        <taxon>Carangaria</taxon>
        <taxon>Pleuronectiformes</taxon>
        <taxon>Pleuronectoidei</taxon>
        <taxon>Soleidae</taxon>
        <taxon>Solea</taxon>
    </lineage>
</organism>
<evidence type="ECO:0000256" key="6">
    <source>
        <dbReference type="ARBA" id="ARBA00022723"/>
    </source>
</evidence>
<evidence type="ECO:0000313" key="14">
    <source>
        <dbReference type="EMBL" id="KAG7485763.1"/>
    </source>
</evidence>
<dbReference type="InterPro" id="IPR013819">
    <property type="entry name" value="LipOase_C"/>
</dbReference>
<keyword evidence="10" id="KW-0443">Lipid metabolism</keyword>
<keyword evidence="7" id="KW-0223">Dioxygenase</keyword>
<accession>A0AAV6QBF9</accession>
<sequence length="751" mass="85792">MAKYEVKVFTGSSVYASTFNDVYIKLVGTKGESERYWLKSLFSSVNVVGSKVNTVDVHCPTSVGDLILVEIDKRPQRIFPEDDWFPAKVEVKSPEGNTYFFPVYRWIDDSEVHRFRAGKALLCYEETHSLGKYDREQELKIRAEEYCWDSFEDGLPYCIKADSTDSLPSEVQFSFTKDAEFKLTAVHGQAQLKLSQLVYCREKWTSFDDIQRIMSNATEISEYVQKHWKEDTFFGYQYLNGVNPMLIRRCRVLPDNFPVPEAMDFGEGSLAEQMKKGNIYLCDYKRLDGVKARMIDGEQQYLMAPLVLLFKKQDDTLVPIAIQLKQTPGEDNPIFYPSDSEYDWLLAKTFVRSADFTEHQLNTHLLRTHLLAEVFAVSLLRNLPMVHPLYKLLVPYTRYTMHINLLARKLLISKEGVFTKYAASGCKETKKTILTRSLTSVTYSSLCIPDDIAERGLEDIPNFYYRDDGLQLWDIIFRFVKGVLSSYYKDDAAVQKDSELQKWIGDIFKYGFLSQASTGIPHQFDAVDDLIKFVTMVMFTCSCQHGAVNTGQYDYGAWMPNNPTSLQLPPPTTKGTTTEATLLETLPDVNTTVNGMAVMWLLSQQSSDFVPLGQYPQEHFFEEIPCKLITKYQGELKKLSAAIENEAVETRRACVLKALMVYFNEDPENLIREYMVRESALTSLLNTLPQTAAHMLLFLNRNPEDKQLSSKAETVTVKVSEITFSSMSSCLMGTLNEISELQDFMHCSAVA</sequence>
<keyword evidence="15" id="KW-1185">Reference proteome</keyword>
<dbReference type="GO" id="GO:0046872">
    <property type="term" value="F:metal ion binding"/>
    <property type="evidence" value="ECO:0007669"/>
    <property type="project" value="UniProtKB-KW"/>
</dbReference>
<dbReference type="GO" id="GO:0005737">
    <property type="term" value="C:cytoplasm"/>
    <property type="evidence" value="ECO:0007669"/>
    <property type="project" value="UniProtKB-SubCell"/>
</dbReference>
<evidence type="ECO:0000256" key="1">
    <source>
        <dbReference type="ARBA" id="ARBA00001962"/>
    </source>
</evidence>
<dbReference type="PROSITE" id="PS50095">
    <property type="entry name" value="PLAT"/>
    <property type="match status" value="1"/>
</dbReference>
<evidence type="ECO:0000256" key="3">
    <source>
        <dbReference type="ARBA" id="ARBA00005189"/>
    </source>
</evidence>